<dbReference type="GO" id="GO:0000160">
    <property type="term" value="P:phosphorelay signal transduction system"/>
    <property type="evidence" value="ECO:0007669"/>
    <property type="project" value="InterPro"/>
</dbReference>
<dbReference type="Proteomes" id="UP000318370">
    <property type="component" value="Unassembled WGS sequence"/>
</dbReference>
<sequence>MEKIFTINGRISFVPQSGSLILIDDDTKNVSLNIPASRCLYLLIQQYGKTVARETFFQEVWIKHGSQVTSNGFYQNISLLRRAFKELGAEEDIIITVPRVGVRLDATLSVTEIQSTEAENPSVAEVEDSAVAQGKPEEVAAARLPEKKRLKPQRSLIWAIAALLSFLVIGFVAWQTGFDSQLQSYLPINVKTSQQCHFFANNDVVDHVRHVGFINRSKFECEKYSWVYLTLYPGQTRVSVISCRQEISQWRDNQCLTWYYIKEASHAPA</sequence>
<dbReference type="SMART" id="SM00862">
    <property type="entry name" value="Trans_reg_C"/>
    <property type="match status" value="1"/>
</dbReference>
<dbReference type="PROSITE" id="PS51755">
    <property type="entry name" value="OMPR_PHOB"/>
    <property type="match status" value="1"/>
</dbReference>
<dbReference type="GO" id="GO:0006355">
    <property type="term" value="P:regulation of DNA-templated transcription"/>
    <property type="evidence" value="ECO:0007669"/>
    <property type="project" value="InterPro"/>
</dbReference>
<keyword evidence="7" id="KW-1185">Reference proteome</keyword>
<dbReference type="Gene3D" id="1.10.10.10">
    <property type="entry name" value="Winged helix-like DNA-binding domain superfamily/Winged helix DNA-binding domain"/>
    <property type="match status" value="1"/>
</dbReference>
<dbReference type="RefSeq" id="WP_139536544.1">
    <property type="nucleotide sequence ID" value="NZ_CABEJC010000003.1"/>
</dbReference>
<feature type="domain" description="OmpR/PhoB-type" evidence="4">
    <location>
        <begin position="2"/>
        <end position="106"/>
    </location>
</feature>
<dbReference type="InterPro" id="IPR001867">
    <property type="entry name" value="OmpR/PhoB-type_DNA-bd"/>
</dbReference>
<dbReference type="AlphaFoldDB" id="A0A564JQB9"/>
<accession>A0A564JQB9</accession>
<proteinExistence type="predicted"/>
<evidence type="ECO:0000256" key="2">
    <source>
        <dbReference type="PROSITE-ProRule" id="PRU01091"/>
    </source>
</evidence>
<name>A0A564JQB9_9ENTR</name>
<keyword evidence="3" id="KW-0472">Membrane</keyword>
<evidence type="ECO:0000313" key="5">
    <source>
        <dbReference type="EMBL" id="VUS59065.1"/>
    </source>
</evidence>
<evidence type="ECO:0000256" key="3">
    <source>
        <dbReference type="SAM" id="Phobius"/>
    </source>
</evidence>
<reference evidence="7 8" key="1">
    <citation type="submission" date="2019-07" db="EMBL/GenBank/DDBJ databases">
        <authorList>
            <person name="Brisse S."/>
            <person name="Rodrigues C."/>
            <person name="Thorpe H."/>
        </authorList>
    </citation>
    <scope>NUCLEOTIDE SEQUENCE [LARGE SCALE GENOMIC DNA]</scope>
    <source>
        <strain evidence="6">SB6408</strain>
        <strain evidence="5">SB6411</strain>
    </source>
</reference>
<protein>
    <recommendedName>
        <fullName evidence="4">OmpR/PhoB-type domain-containing protein</fullName>
    </recommendedName>
</protein>
<dbReference type="EMBL" id="CABGHF010000012">
    <property type="protein sequence ID" value="VUS65024.1"/>
    <property type="molecule type" value="Genomic_DNA"/>
</dbReference>
<organism evidence="6 8">
    <name type="scientific">Klebsiella spallanzanii</name>
    <dbReference type="NCBI Taxonomy" id="2587528"/>
    <lineage>
        <taxon>Bacteria</taxon>
        <taxon>Pseudomonadati</taxon>
        <taxon>Pseudomonadota</taxon>
        <taxon>Gammaproteobacteria</taxon>
        <taxon>Enterobacterales</taxon>
        <taxon>Enterobacteriaceae</taxon>
        <taxon>Klebsiella/Raoultella group</taxon>
        <taxon>Klebsiella</taxon>
    </lineage>
</organism>
<evidence type="ECO:0000313" key="8">
    <source>
        <dbReference type="Proteomes" id="UP000318370"/>
    </source>
</evidence>
<evidence type="ECO:0000313" key="6">
    <source>
        <dbReference type="EMBL" id="VUS65024.1"/>
    </source>
</evidence>
<gene>
    <name evidence="6" type="ORF">SB6408_00789</name>
    <name evidence="5" type="ORF">SB6411_01787</name>
</gene>
<keyword evidence="1 2" id="KW-0238">DNA-binding</keyword>
<dbReference type="InterPro" id="IPR016032">
    <property type="entry name" value="Sig_transdc_resp-reg_C-effctor"/>
</dbReference>
<feature type="transmembrane region" description="Helical" evidence="3">
    <location>
        <begin position="156"/>
        <end position="174"/>
    </location>
</feature>
<dbReference type="Pfam" id="PF00486">
    <property type="entry name" value="Trans_reg_C"/>
    <property type="match status" value="1"/>
</dbReference>
<keyword evidence="3" id="KW-1133">Transmembrane helix</keyword>
<dbReference type="GO" id="GO:0003677">
    <property type="term" value="F:DNA binding"/>
    <property type="evidence" value="ECO:0007669"/>
    <property type="project" value="UniProtKB-UniRule"/>
</dbReference>
<dbReference type="Proteomes" id="UP000317652">
    <property type="component" value="Unassembled WGS sequence"/>
</dbReference>
<evidence type="ECO:0000259" key="4">
    <source>
        <dbReference type="PROSITE" id="PS51755"/>
    </source>
</evidence>
<evidence type="ECO:0000256" key="1">
    <source>
        <dbReference type="ARBA" id="ARBA00023125"/>
    </source>
</evidence>
<dbReference type="SUPFAM" id="SSF46894">
    <property type="entry name" value="C-terminal effector domain of the bipartite response regulators"/>
    <property type="match status" value="1"/>
</dbReference>
<feature type="DNA-binding region" description="OmpR/PhoB-type" evidence="2">
    <location>
        <begin position="2"/>
        <end position="106"/>
    </location>
</feature>
<keyword evidence="3" id="KW-0812">Transmembrane</keyword>
<dbReference type="EMBL" id="CABGGS010000023">
    <property type="protein sequence ID" value="VUS59065.1"/>
    <property type="molecule type" value="Genomic_DNA"/>
</dbReference>
<evidence type="ECO:0000313" key="7">
    <source>
        <dbReference type="Proteomes" id="UP000317652"/>
    </source>
</evidence>
<dbReference type="InterPro" id="IPR036388">
    <property type="entry name" value="WH-like_DNA-bd_sf"/>
</dbReference>